<feature type="compositionally biased region" description="Basic and acidic residues" evidence="1">
    <location>
        <begin position="40"/>
        <end position="58"/>
    </location>
</feature>
<feature type="region of interest" description="Disordered" evidence="1">
    <location>
        <begin position="40"/>
        <end position="67"/>
    </location>
</feature>
<sequence>MSPIQLLLLRARLSLDNGYRDVSLIRSENDVTSMRNSHDSYVHANDMEPRGCTDDNRSRNIALPWQQ</sequence>
<name>A0A4C1T8T5_EUMVA</name>
<evidence type="ECO:0000256" key="1">
    <source>
        <dbReference type="SAM" id="MobiDB-lite"/>
    </source>
</evidence>
<gene>
    <name evidence="2" type="ORF">EVAR_5492_1</name>
</gene>
<dbReference type="EMBL" id="BGZK01000043">
    <property type="protein sequence ID" value="GBP10923.1"/>
    <property type="molecule type" value="Genomic_DNA"/>
</dbReference>
<dbReference type="Proteomes" id="UP000299102">
    <property type="component" value="Unassembled WGS sequence"/>
</dbReference>
<dbReference type="AlphaFoldDB" id="A0A4C1T8T5"/>
<comment type="caution">
    <text evidence="2">The sequence shown here is derived from an EMBL/GenBank/DDBJ whole genome shotgun (WGS) entry which is preliminary data.</text>
</comment>
<reference evidence="2 3" key="1">
    <citation type="journal article" date="2019" name="Commun. Biol.">
        <title>The bagworm genome reveals a unique fibroin gene that provides high tensile strength.</title>
        <authorList>
            <person name="Kono N."/>
            <person name="Nakamura H."/>
            <person name="Ohtoshi R."/>
            <person name="Tomita M."/>
            <person name="Numata K."/>
            <person name="Arakawa K."/>
        </authorList>
    </citation>
    <scope>NUCLEOTIDE SEQUENCE [LARGE SCALE GENOMIC DNA]</scope>
</reference>
<proteinExistence type="predicted"/>
<protein>
    <submittedName>
        <fullName evidence="2">Uncharacterized protein</fullName>
    </submittedName>
</protein>
<evidence type="ECO:0000313" key="3">
    <source>
        <dbReference type="Proteomes" id="UP000299102"/>
    </source>
</evidence>
<organism evidence="2 3">
    <name type="scientific">Eumeta variegata</name>
    <name type="common">Bagworm moth</name>
    <name type="synonym">Eumeta japonica</name>
    <dbReference type="NCBI Taxonomy" id="151549"/>
    <lineage>
        <taxon>Eukaryota</taxon>
        <taxon>Metazoa</taxon>
        <taxon>Ecdysozoa</taxon>
        <taxon>Arthropoda</taxon>
        <taxon>Hexapoda</taxon>
        <taxon>Insecta</taxon>
        <taxon>Pterygota</taxon>
        <taxon>Neoptera</taxon>
        <taxon>Endopterygota</taxon>
        <taxon>Lepidoptera</taxon>
        <taxon>Glossata</taxon>
        <taxon>Ditrysia</taxon>
        <taxon>Tineoidea</taxon>
        <taxon>Psychidae</taxon>
        <taxon>Oiketicinae</taxon>
        <taxon>Eumeta</taxon>
    </lineage>
</organism>
<evidence type="ECO:0000313" key="2">
    <source>
        <dbReference type="EMBL" id="GBP10923.1"/>
    </source>
</evidence>
<accession>A0A4C1T8T5</accession>
<keyword evidence="3" id="KW-1185">Reference proteome</keyword>